<dbReference type="AlphaFoldDB" id="A0A8J2LAG5"/>
<dbReference type="EMBL" id="CAJVCH010550660">
    <property type="protein sequence ID" value="CAG7829239.1"/>
    <property type="molecule type" value="Genomic_DNA"/>
</dbReference>
<dbReference type="Proteomes" id="UP000708208">
    <property type="component" value="Unassembled WGS sequence"/>
</dbReference>
<comment type="caution">
    <text evidence="1">The sequence shown here is derived from an EMBL/GenBank/DDBJ whole genome shotgun (WGS) entry which is preliminary data.</text>
</comment>
<evidence type="ECO:0000313" key="2">
    <source>
        <dbReference type="Proteomes" id="UP000708208"/>
    </source>
</evidence>
<proteinExistence type="predicted"/>
<sequence>MPLSRSPRRVANPVRRMDNRFTTGNFANHPYQPTEYQATIAPAPCPYPEDIDEETADEKMMLRQLLKQNKHIHS</sequence>
<accession>A0A8J2LAG5</accession>
<reference evidence="1" key="1">
    <citation type="submission" date="2021-06" db="EMBL/GenBank/DDBJ databases">
        <authorList>
            <person name="Hodson N. C."/>
            <person name="Mongue J. A."/>
            <person name="Jaron S. K."/>
        </authorList>
    </citation>
    <scope>NUCLEOTIDE SEQUENCE</scope>
</reference>
<protein>
    <submittedName>
        <fullName evidence="1">Uncharacterized protein</fullName>
    </submittedName>
</protein>
<gene>
    <name evidence="1" type="ORF">AFUS01_LOCUS39113</name>
</gene>
<name>A0A8J2LAG5_9HEXA</name>
<evidence type="ECO:0000313" key="1">
    <source>
        <dbReference type="EMBL" id="CAG7829239.1"/>
    </source>
</evidence>
<keyword evidence="2" id="KW-1185">Reference proteome</keyword>
<organism evidence="1 2">
    <name type="scientific">Allacma fusca</name>
    <dbReference type="NCBI Taxonomy" id="39272"/>
    <lineage>
        <taxon>Eukaryota</taxon>
        <taxon>Metazoa</taxon>
        <taxon>Ecdysozoa</taxon>
        <taxon>Arthropoda</taxon>
        <taxon>Hexapoda</taxon>
        <taxon>Collembola</taxon>
        <taxon>Symphypleona</taxon>
        <taxon>Sminthuridae</taxon>
        <taxon>Allacma</taxon>
    </lineage>
</organism>
<feature type="non-terminal residue" evidence="1">
    <location>
        <position position="74"/>
    </location>
</feature>